<protein>
    <recommendedName>
        <fullName evidence="3">Helicase</fullName>
    </recommendedName>
</protein>
<dbReference type="Proteomes" id="UP000298252">
    <property type="component" value="Unassembled WGS sequence"/>
</dbReference>
<evidence type="ECO:0000313" key="2">
    <source>
        <dbReference type="Proteomes" id="UP000298252"/>
    </source>
</evidence>
<keyword evidence="2" id="KW-1185">Reference proteome</keyword>
<dbReference type="EMBL" id="SOFD01000009">
    <property type="protein sequence ID" value="TFB81112.1"/>
    <property type="molecule type" value="Genomic_DNA"/>
</dbReference>
<name>A0ABY2I5F6_9MICO</name>
<comment type="caution">
    <text evidence="1">The sequence shown here is derived from an EMBL/GenBank/DDBJ whole genome shotgun (WGS) entry which is preliminary data.</text>
</comment>
<sequence>MHLPTLLEPLSFETGTMTRPQLREALGKAGVQLNDWATVLLDDLIFDGPERETITVVEHSLIELGLEDGAVLSRIFQTAREGGLHLCPSGAAPYLRLALGSQRAAPDTVMSNGHAPSGSLTVAAPPLRLEAAFPKGFYLRVVDGQPWLRGYRCDDEYEWDPHDRFVFTSTRSSTAATSMPIAL</sequence>
<gene>
    <name evidence="1" type="ORF">E3O21_04465</name>
</gene>
<evidence type="ECO:0000313" key="1">
    <source>
        <dbReference type="EMBL" id="TFB81112.1"/>
    </source>
</evidence>
<organism evidence="1 2">
    <name type="scientific">Cryobacterium flavum</name>
    <dbReference type="NCBI Taxonomy" id="1424659"/>
    <lineage>
        <taxon>Bacteria</taxon>
        <taxon>Bacillati</taxon>
        <taxon>Actinomycetota</taxon>
        <taxon>Actinomycetes</taxon>
        <taxon>Micrococcales</taxon>
        <taxon>Microbacteriaceae</taxon>
        <taxon>Cryobacterium</taxon>
    </lineage>
</organism>
<dbReference type="RefSeq" id="WP_092339107.1">
    <property type="nucleotide sequence ID" value="NZ_FNIB01000002.1"/>
</dbReference>
<accession>A0ABY2I5F6</accession>
<evidence type="ECO:0008006" key="3">
    <source>
        <dbReference type="Google" id="ProtNLM"/>
    </source>
</evidence>
<reference evidence="1 2" key="1">
    <citation type="submission" date="2019-03" db="EMBL/GenBank/DDBJ databases">
        <title>Genomics of glacier-inhabiting Cryobacterium strains.</title>
        <authorList>
            <person name="Liu Q."/>
            <person name="Xin Y.-H."/>
        </authorList>
    </citation>
    <scope>NUCLEOTIDE SEQUENCE [LARGE SCALE GENOMIC DNA]</scope>
    <source>
        <strain evidence="1 2">Hh8</strain>
    </source>
</reference>
<proteinExistence type="predicted"/>